<dbReference type="Gene3D" id="2.20.28.30">
    <property type="entry name" value="RNA polymerase ii, chain L"/>
    <property type="match status" value="1"/>
</dbReference>
<name>A0A3B0VA71_9ZZZZ</name>
<evidence type="ECO:0000313" key="1">
    <source>
        <dbReference type="EMBL" id="VAW33719.1"/>
    </source>
</evidence>
<evidence type="ECO:0008006" key="2">
    <source>
        <dbReference type="Google" id="ProtNLM"/>
    </source>
</evidence>
<dbReference type="EMBL" id="UOEX01000055">
    <property type="protein sequence ID" value="VAW33719.1"/>
    <property type="molecule type" value="Genomic_DNA"/>
</dbReference>
<proteinExistence type="predicted"/>
<protein>
    <recommendedName>
        <fullName evidence="2">Phosphohydrolase</fullName>
    </recommendedName>
</protein>
<reference evidence="1" key="1">
    <citation type="submission" date="2018-06" db="EMBL/GenBank/DDBJ databases">
        <authorList>
            <person name="Zhirakovskaya E."/>
        </authorList>
    </citation>
    <scope>NUCLEOTIDE SEQUENCE</scope>
</reference>
<sequence length="189" mass="20803">MQCPGQDSRFWDGAAVFEYKCPKCGHMLEFFKDDSKRRCKNCGNEVFNPRMDFGCAAYCPYAEQCLGQLPPELLAKKQEKLITDTGAELKRRLKDDFKAIGRAGRAARRAAELAAENEGSNKAVIVLSVYFMILAEAAGGNAAELSQSIMTHFGANEGLKDEIRALLEHQGPDGDEDLNLSLVRQALAP</sequence>
<organism evidence="1">
    <name type="scientific">hydrothermal vent metagenome</name>
    <dbReference type="NCBI Taxonomy" id="652676"/>
    <lineage>
        <taxon>unclassified sequences</taxon>
        <taxon>metagenomes</taxon>
        <taxon>ecological metagenomes</taxon>
    </lineage>
</organism>
<gene>
    <name evidence="1" type="ORF">MNBD_DELTA03-971</name>
</gene>
<dbReference type="AlphaFoldDB" id="A0A3B0VA71"/>
<accession>A0A3B0VA71</accession>